<reference evidence="1" key="1">
    <citation type="submission" date="2019-10" db="EMBL/GenBank/DDBJ databases">
        <authorList>
            <consortium name="DOE Joint Genome Institute"/>
            <person name="Kuo A."/>
            <person name="Miyauchi S."/>
            <person name="Kiss E."/>
            <person name="Drula E."/>
            <person name="Kohler A."/>
            <person name="Sanchez-Garcia M."/>
            <person name="Andreopoulos B."/>
            <person name="Barry K.W."/>
            <person name="Bonito G."/>
            <person name="Buee M."/>
            <person name="Carver A."/>
            <person name="Chen C."/>
            <person name="Cichocki N."/>
            <person name="Clum A."/>
            <person name="Culley D."/>
            <person name="Crous P.W."/>
            <person name="Fauchery L."/>
            <person name="Girlanda M."/>
            <person name="Hayes R."/>
            <person name="Keri Z."/>
            <person name="Labutti K."/>
            <person name="Lipzen A."/>
            <person name="Lombard V."/>
            <person name="Magnuson J."/>
            <person name="Maillard F."/>
            <person name="Morin E."/>
            <person name="Murat C."/>
            <person name="Nolan M."/>
            <person name="Ohm R."/>
            <person name="Pangilinan J."/>
            <person name="Pereira M."/>
            <person name="Perotto S."/>
            <person name="Peter M."/>
            <person name="Riley R."/>
            <person name="Sitrit Y."/>
            <person name="Stielow B."/>
            <person name="Szollosi G."/>
            <person name="Zifcakova L."/>
            <person name="Stursova M."/>
            <person name="Spatafora J.W."/>
            <person name="Tedersoo L."/>
            <person name="Vaario L.-M."/>
            <person name="Yamada A."/>
            <person name="Yan M."/>
            <person name="Wang P."/>
            <person name="Xu J."/>
            <person name="Bruns T."/>
            <person name="Baldrian P."/>
            <person name="Vilgalys R."/>
            <person name="Henrissat B."/>
            <person name="Grigoriev I.V."/>
            <person name="Hibbett D."/>
            <person name="Nagy L.G."/>
            <person name="Martin F.M."/>
        </authorList>
    </citation>
    <scope>NUCLEOTIDE SEQUENCE</scope>
    <source>
        <strain evidence="1">P2</strain>
    </source>
</reference>
<gene>
    <name evidence="1" type="ORF">BDM02DRAFT_3087941</name>
</gene>
<accession>A0ACB6ZU74</accession>
<protein>
    <submittedName>
        <fullName evidence="1">Uncharacterized protein</fullName>
    </submittedName>
</protein>
<dbReference type="Proteomes" id="UP000886501">
    <property type="component" value="Unassembled WGS sequence"/>
</dbReference>
<keyword evidence="2" id="KW-1185">Reference proteome</keyword>
<comment type="caution">
    <text evidence="1">The sequence shown here is derived from an EMBL/GenBank/DDBJ whole genome shotgun (WGS) entry which is preliminary data.</text>
</comment>
<organism evidence="1 2">
    <name type="scientific">Thelephora ganbajun</name>
    <name type="common">Ganba fungus</name>
    <dbReference type="NCBI Taxonomy" id="370292"/>
    <lineage>
        <taxon>Eukaryota</taxon>
        <taxon>Fungi</taxon>
        <taxon>Dikarya</taxon>
        <taxon>Basidiomycota</taxon>
        <taxon>Agaricomycotina</taxon>
        <taxon>Agaricomycetes</taxon>
        <taxon>Thelephorales</taxon>
        <taxon>Thelephoraceae</taxon>
        <taxon>Thelephora</taxon>
    </lineage>
</organism>
<evidence type="ECO:0000313" key="2">
    <source>
        <dbReference type="Proteomes" id="UP000886501"/>
    </source>
</evidence>
<name>A0ACB6ZU74_THEGA</name>
<sequence length="400" mass="43595">MPRFITGDELGNLKAYVSTAMDGSIKVNCSELLVEIDKQKSIQKLAIAKSTKVASALADGTVLVHSLSDEDNLKLSQRHQWKESRLKTGQSFVGLAVSEGGVYSCTSNGALRSTKGEELQHNLTVLPTRLCCWRLSPDDRSFAYGGEEVEVSLWDTERTFTHPIKPTPGPSEKRKRGSDLLPAETWRARNVPNDSLSLRQPVHVTSLSHLSLSICGPSTAHLIAGTNDGHVRRYDTRVARRPVADWRSIAKAGAIKAVEDGHAEYEVFLSDQASNLFALDLRTGRVLYGYQGISGTITSLACAPHYVGSTSLDRFFRLHGTASEASAKAGKGQTLEKVYTKSIPTVVVWDSSYEDGQSSAPDDDGGEEDQVWEGMENAEDEGDSDDQPSPNPLHKKLHTG</sequence>
<reference evidence="1" key="2">
    <citation type="journal article" date="2020" name="Nat. Commun.">
        <title>Large-scale genome sequencing of mycorrhizal fungi provides insights into the early evolution of symbiotic traits.</title>
        <authorList>
            <person name="Miyauchi S."/>
            <person name="Kiss E."/>
            <person name="Kuo A."/>
            <person name="Drula E."/>
            <person name="Kohler A."/>
            <person name="Sanchez-Garcia M."/>
            <person name="Morin E."/>
            <person name="Andreopoulos B."/>
            <person name="Barry K.W."/>
            <person name="Bonito G."/>
            <person name="Buee M."/>
            <person name="Carver A."/>
            <person name="Chen C."/>
            <person name="Cichocki N."/>
            <person name="Clum A."/>
            <person name="Culley D."/>
            <person name="Crous P.W."/>
            <person name="Fauchery L."/>
            <person name="Girlanda M."/>
            <person name="Hayes R.D."/>
            <person name="Keri Z."/>
            <person name="LaButti K."/>
            <person name="Lipzen A."/>
            <person name="Lombard V."/>
            <person name="Magnuson J."/>
            <person name="Maillard F."/>
            <person name="Murat C."/>
            <person name="Nolan M."/>
            <person name="Ohm R.A."/>
            <person name="Pangilinan J."/>
            <person name="Pereira M.F."/>
            <person name="Perotto S."/>
            <person name="Peter M."/>
            <person name="Pfister S."/>
            <person name="Riley R."/>
            <person name="Sitrit Y."/>
            <person name="Stielow J.B."/>
            <person name="Szollosi G."/>
            <person name="Zifcakova L."/>
            <person name="Stursova M."/>
            <person name="Spatafora J.W."/>
            <person name="Tedersoo L."/>
            <person name="Vaario L.M."/>
            <person name="Yamada A."/>
            <person name="Yan M."/>
            <person name="Wang P."/>
            <person name="Xu J."/>
            <person name="Bruns T."/>
            <person name="Baldrian P."/>
            <person name="Vilgalys R."/>
            <person name="Dunand C."/>
            <person name="Henrissat B."/>
            <person name="Grigoriev I.V."/>
            <person name="Hibbett D."/>
            <person name="Nagy L.G."/>
            <person name="Martin F.M."/>
        </authorList>
    </citation>
    <scope>NUCLEOTIDE SEQUENCE</scope>
    <source>
        <strain evidence="1">P2</strain>
    </source>
</reference>
<dbReference type="EMBL" id="MU117965">
    <property type="protein sequence ID" value="KAF9653099.1"/>
    <property type="molecule type" value="Genomic_DNA"/>
</dbReference>
<proteinExistence type="predicted"/>
<evidence type="ECO:0000313" key="1">
    <source>
        <dbReference type="EMBL" id="KAF9653099.1"/>
    </source>
</evidence>